<protein>
    <submittedName>
        <fullName evidence="2">Xylose isomerase domain-containing protein</fullName>
    </submittedName>
</protein>
<reference evidence="2 3" key="1">
    <citation type="journal article" date="2014" name="Int. J. Syst. Evol. Microbiol.">
        <title>Thermococcus paralvinellae sp. nov. and Thermococcus cleftensis sp. nov. of hyperthermophilic heterotrophs from deep-sea hydrothermal vents.</title>
        <authorList>
            <person name="Hensley S.A."/>
            <person name="Jung J.H."/>
            <person name="Park C.S."/>
            <person name="Holden J.F."/>
        </authorList>
    </citation>
    <scope>NUCLEOTIDE SEQUENCE [LARGE SCALE GENOMIC DNA]</scope>
    <source>
        <strain evidence="2 3">ES1</strain>
    </source>
</reference>
<feature type="domain" description="Xylose isomerase-like TIM barrel" evidence="1">
    <location>
        <begin position="23"/>
        <end position="251"/>
    </location>
</feature>
<proteinExistence type="predicted"/>
<evidence type="ECO:0000259" key="1">
    <source>
        <dbReference type="Pfam" id="PF01261"/>
    </source>
</evidence>
<evidence type="ECO:0000313" key="3">
    <source>
        <dbReference type="Proteomes" id="UP000019027"/>
    </source>
</evidence>
<name>W0I3K2_9EURY</name>
<dbReference type="AlphaFoldDB" id="W0I3K2"/>
<dbReference type="Gene3D" id="3.20.20.150">
    <property type="entry name" value="Divalent-metal-dependent TIM barrel enzymes"/>
    <property type="match status" value="1"/>
</dbReference>
<dbReference type="InterPro" id="IPR036237">
    <property type="entry name" value="Xyl_isomerase-like_sf"/>
</dbReference>
<gene>
    <name evidence="2" type="ORF">TES1_1232</name>
</gene>
<dbReference type="InterPro" id="IPR013022">
    <property type="entry name" value="Xyl_isomerase-like_TIM-brl"/>
</dbReference>
<dbReference type="EMBL" id="CP006965">
    <property type="protein sequence ID" value="AHF80614.1"/>
    <property type="molecule type" value="Genomic_DNA"/>
</dbReference>
<dbReference type="PANTHER" id="PTHR12110:SF21">
    <property type="entry name" value="XYLOSE ISOMERASE-LIKE TIM BARREL DOMAIN-CONTAINING PROTEIN"/>
    <property type="match status" value="1"/>
</dbReference>
<dbReference type="GO" id="GO:0003677">
    <property type="term" value="F:DNA binding"/>
    <property type="evidence" value="ECO:0007669"/>
    <property type="project" value="InterPro"/>
</dbReference>
<keyword evidence="3" id="KW-1185">Reference proteome</keyword>
<accession>W0I3K2</accession>
<dbReference type="STRING" id="582419.TES1_1232"/>
<dbReference type="SUPFAM" id="SSF51658">
    <property type="entry name" value="Xylose isomerase-like"/>
    <property type="match status" value="1"/>
</dbReference>
<sequence length="254" mass="29287">MIGVSTYVLFDKSLGVALYKFREFPLDFVEIMNEGYHLLDKYNYKLHLESLESYGMKNVIHAPFSDLNIGALNEKLRRVTLEIIFETLEIAHEMGSLLVVLHPGHYSPLSSKFPKAYEKVHKRSLEEIDRVAEKIGIKVALENMPKFPILDGQTAERIYELIDGTNLYVTFDVGHLYTVTKNYIEFLELLGDRIIHIHLHDNNGESDSHLALGDGVIPWDDVLKVLPKDITWSLEVRSLDDFKKSFEFLKSYLK</sequence>
<organism evidence="2 3">
    <name type="scientific">Thermococcus paralvinellae</name>
    <dbReference type="NCBI Taxonomy" id="582419"/>
    <lineage>
        <taxon>Archaea</taxon>
        <taxon>Methanobacteriati</taxon>
        <taxon>Methanobacteriota</taxon>
        <taxon>Thermococci</taxon>
        <taxon>Thermococcales</taxon>
        <taxon>Thermococcaceae</taxon>
        <taxon>Thermococcus</taxon>
    </lineage>
</organism>
<dbReference type="GO" id="GO:0016853">
    <property type="term" value="F:isomerase activity"/>
    <property type="evidence" value="ECO:0007669"/>
    <property type="project" value="UniProtKB-KW"/>
</dbReference>
<dbReference type="InterPro" id="IPR001719">
    <property type="entry name" value="AP_endonuc_2"/>
</dbReference>
<dbReference type="HOGENOM" id="CLU_050006_7_2_2"/>
<dbReference type="Pfam" id="PF01261">
    <property type="entry name" value="AP_endonuc_2"/>
    <property type="match status" value="1"/>
</dbReference>
<dbReference type="Proteomes" id="UP000019027">
    <property type="component" value="Chromosome"/>
</dbReference>
<dbReference type="GO" id="GO:0008270">
    <property type="term" value="F:zinc ion binding"/>
    <property type="evidence" value="ECO:0007669"/>
    <property type="project" value="InterPro"/>
</dbReference>
<dbReference type="SMART" id="SM00518">
    <property type="entry name" value="AP2Ec"/>
    <property type="match status" value="1"/>
</dbReference>
<keyword evidence="2" id="KW-0413">Isomerase</keyword>
<dbReference type="InterPro" id="IPR050312">
    <property type="entry name" value="IolE/XylAMocC-like"/>
</dbReference>
<dbReference type="GO" id="GO:0006281">
    <property type="term" value="P:DNA repair"/>
    <property type="evidence" value="ECO:0007669"/>
    <property type="project" value="InterPro"/>
</dbReference>
<dbReference type="PANTHER" id="PTHR12110">
    <property type="entry name" value="HYDROXYPYRUVATE ISOMERASE"/>
    <property type="match status" value="1"/>
</dbReference>
<dbReference type="OrthoDB" id="372143at2157"/>
<dbReference type="KEGG" id="ths:TES1_1232"/>
<evidence type="ECO:0000313" key="2">
    <source>
        <dbReference type="EMBL" id="AHF80614.1"/>
    </source>
</evidence>